<reference evidence="18 19" key="1">
    <citation type="submission" date="2020-01" db="EMBL/GenBank/DDBJ databases">
        <title>Genome sequence of Arachis hypogaea, cultivar Shitouqi.</title>
        <authorList>
            <person name="Zhuang W."/>
            <person name="Chen H."/>
            <person name="Varshney R."/>
            <person name="Wang D."/>
            <person name="Ming R."/>
        </authorList>
    </citation>
    <scope>NUCLEOTIDE SEQUENCE [LARGE SCALE GENOMIC DNA]</scope>
    <source>
        <tissue evidence="18">Young leaf</tissue>
    </source>
</reference>
<dbReference type="InterPro" id="IPR045051">
    <property type="entry name" value="SBT"/>
</dbReference>
<dbReference type="Gramene" id="arahy.Tifrunner.gnm2.ann2.Ah19g106400.1">
    <property type="protein sequence ID" value="arahy.Tifrunner.gnm2.ann2.Ah19g106400.1-CDS"/>
    <property type="gene ID" value="arahy.Tifrunner.gnm2.ann2.Ah19g106400"/>
</dbReference>
<dbReference type="Pfam" id="PF00082">
    <property type="entry name" value="Peptidase_S8"/>
    <property type="match status" value="1"/>
</dbReference>
<dbReference type="Gene3D" id="2.60.40.2310">
    <property type="match status" value="1"/>
</dbReference>
<dbReference type="OrthoDB" id="206201at2759"/>
<feature type="domain" description="Inhibitor I9" evidence="16">
    <location>
        <begin position="33"/>
        <end position="118"/>
    </location>
</feature>
<keyword evidence="5" id="KW-0964">Secreted</keyword>
<dbReference type="Pfam" id="PF05922">
    <property type="entry name" value="Inhibitor_I9"/>
    <property type="match status" value="1"/>
</dbReference>
<dbReference type="AlphaFoldDB" id="A0A6B9V6X4"/>
<evidence type="ECO:0000259" key="14">
    <source>
        <dbReference type="Pfam" id="PF00082"/>
    </source>
</evidence>
<feature type="signal peptide" evidence="13">
    <location>
        <begin position="1"/>
        <end position="27"/>
    </location>
</feature>
<evidence type="ECO:0000259" key="17">
    <source>
        <dbReference type="Pfam" id="PF17766"/>
    </source>
</evidence>
<keyword evidence="4" id="KW-0052">Apoplast</keyword>
<dbReference type="SMR" id="A0A6B9V6X4"/>
<keyword evidence="7 13" id="KW-0732">Signal</keyword>
<keyword evidence="6 12" id="KW-0645">Protease</keyword>
<dbReference type="InterPro" id="IPR037045">
    <property type="entry name" value="S8pro/Inhibitor_I9_sf"/>
</dbReference>
<evidence type="ECO:0000256" key="10">
    <source>
        <dbReference type="ARBA" id="ARBA00023180"/>
    </source>
</evidence>
<dbReference type="GO" id="GO:0006508">
    <property type="term" value="P:proteolysis"/>
    <property type="evidence" value="ECO:0007669"/>
    <property type="project" value="UniProtKB-KW"/>
</dbReference>
<protein>
    <submittedName>
        <fullName evidence="18">Subtilisin-like protease SBT5</fullName>
    </submittedName>
</protein>
<evidence type="ECO:0000256" key="11">
    <source>
        <dbReference type="PIRSR" id="PIRSR615500-1"/>
    </source>
</evidence>
<name>A0A6B9V6X4_ARAHY</name>
<evidence type="ECO:0000259" key="16">
    <source>
        <dbReference type="Pfam" id="PF05922"/>
    </source>
</evidence>
<dbReference type="InterPro" id="IPR041469">
    <property type="entry name" value="Subtilisin-like_FN3"/>
</dbReference>
<dbReference type="FunFam" id="3.50.30.30:FF:000005">
    <property type="entry name" value="subtilisin-like protease SBT1.5"/>
    <property type="match status" value="1"/>
</dbReference>
<dbReference type="InterPro" id="IPR034197">
    <property type="entry name" value="Peptidases_S8_3"/>
</dbReference>
<evidence type="ECO:0000256" key="4">
    <source>
        <dbReference type="ARBA" id="ARBA00022523"/>
    </source>
</evidence>
<dbReference type="PANTHER" id="PTHR10795">
    <property type="entry name" value="PROPROTEIN CONVERTASE SUBTILISIN/KEXIN"/>
    <property type="match status" value="1"/>
</dbReference>
<dbReference type="InterPro" id="IPR003137">
    <property type="entry name" value="PA_domain"/>
</dbReference>
<evidence type="ECO:0000313" key="19">
    <source>
        <dbReference type="Proteomes" id="UP000464620"/>
    </source>
</evidence>
<dbReference type="EMBL" id="CP031001">
    <property type="protein sequence ID" value="QHN76431.1"/>
    <property type="molecule type" value="Genomic_DNA"/>
</dbReference>
<dbReference type="PROSITE" id="PS51892">
    <property type="entry name" value="SUBTILASE"/>
    <property type="match status" value="1"/>
</dbReference>
<dbReference type="GO" id="GO:0009609">
    <property type="term" value="P:response to symbiotic bacterium"/>
    <property type="evidence" value="ECO:0007669"/>
    <property type="project" value="UniProtKB-ARBA"/>
</dbReference>
<evidence type="ECO:0000256" key="5">
    <source>
        <dbReference type="ARBA" id="ARBA00022525"/>
    </source>
</evidence>
<gene>
    <name evidence="18" type="ORF">DS421_19g643840</name>
</gene>
<comment type="similarity">
    <text evidence="3 12">Belongs to the peptidase S8 family.</text>
</comment>
<sequence length="775" mass="83834">MWSRKYSFFLLSAFILLSLFQVPTGAALELKKSYIVYLGSHEHGETATDADFDRVTQTHYDFLGSYLGSSEKAKEAMIYSYTRYINGFAAMLRDEVAAEIEKHPEVVSVFLNEGLKLHTTRSWEFMSMEHQSGVISPASVFSKAKFGEDTIIGNFDTGVWPESPSFSDEGIGPIPSRWKGSCEAGIPCNRKLIGARYFNRGYAAYAGPSTLKNATLNTVRDYKGHGTHTLSTLGGNFVPGANVFGFGNGTAEGGSPKARVVSYKVCWPPIFGAASCFTADIMAAFDMAIHDGVDILSLSIGTVPIPYFRDGVAIGSFHAFRNGITVVVSAGNQGPEMGSVCNVAPWMLNVAASTLDRKFNAVVELENGKRFKGESLAPGMPQKKFYPLISGLDAKLANATDRHGLMCKIGAIDPEKAKGKILVCGRGNVARVEKSFVAMEAGAVGMILCNDQFSGNELIADPHFLPSSHITYEDGLQVFSYLNSTKNPMGYIVPPETKLHVKPAPYMSSFSSRGPNTITPEILKPDVTAPGVNIIAAFSEAASPTEMSFDNRKAPFAALSGTSMSCPHVAGIAGLLKTLHPEWSPSAIKSAILTSARTRDNKGEPMLDGDFKAATPFEYGFGHVRPNRAMDPGLVYDTSIDDYLNFLCTIGYDQKKIKRFSGTPHHECPDGMGVLDVNYPSITVPVLYGRVTVTRRVRNVGSPGTYVASFNDIPSGLSLSVNPNVLKFQSVGEEKSFKVTMEVAKPGRSIVFGDLTWSDGKHYVRTPITVGGIKV</sequence>
<dbReference type="InterPro" id="IPR036852">
    <property type="entry name" value="Peptidase_S8/S53_dom_sf"/>
</dbReference>
<dbReference type="Gene3D" id="3.40.50.200">
    <property type="entry name" value="Peptidase S8/S53 domain"/>
    <property type="match status" value="1"/>
</dbReference>
<dbReference type="InterPro" id="IPR015500">
    <property type="entry name" value="Peptidase_S8_subtilisin-rel"/>
</dbReference>
<feature type="chain" id="PRO_5025358504" evidence="13">
    <location>
        <begin position="28"/>
        <end position="775"/>
    </location>
</feature>
<dbReference type="Proteomes" id="UP000464620">
    <property type="component" value="Chromosome B09"/>
</dbReference>
<dbReference type="InterPro" id="IPR010259">
    <property type="entry name" value="S8pro/Inhibitor_I9"/>
</dbReference>
<dbReference type="Gene3D" id="3.30.70.80">
    <property type="entry name" value="Peptidase S8 propeptide/proteinase inhibitor I9"/>
    <property type="match status" value="1"/>
</dbReference>
<evidence type="ECO:0000313" key="18">
    <source>
        <dbReference type="EMBL" id="QHN76431.1"/>
    </source>
</evidence>
<evidence type="ECO:0000259" key="15">
    <source>
        <dbReference type="Pfam" id="PF02225"/>
    </source>
</evidence>
<evidence type="ECO:0000256" key="13">
    <source>
        <dbReference type="SAM" id="SignalP"/>
    </source>
</evidence>
<evidence type="ECO:0000256" key="9">
    <source>
        <dbReference type="ARBA" id="ARBA00022825"/>
    </source>
</evidence>
<dbReference type="GO" id="GO:0048046">
    <property type="term" value="C:apoplast"/>
    <property type="evidence" value="ECO:0007669"/>
    <property type="project" value="UniProtKB-SubCell"/>
</dbReference>
<dbReference type="CDD" id="cd04852">
    <property type="entry name" value="Peptidases_S8_3"/>
    <property type="match status" value="1"/>
</dbReference>
<feature type="domain" description="Peptidase S8/S53" evidence="14">
    <location>
        <begin position="147"/>
        <end position="607"/>
    </location>
</feature>
<evidence type="ECO:0000256" key="2">
    <source>
        <dbReference type="ARBA" id="ARBA00004271"/>
    </source>
</evidence>
<evidence type="ECO:0000256" key="8">
    <source>
        <dbReference type="ARBA" id="ARBA00022801"/>
    </source>
</evidence>
<organism evidence="18 19">
    <name type="scientific">Arachis hypogaea</name>
    <name type="common">Peanut</name>
    <dbReference type="NCBI Taxonomy" id="3818"/>
    <lineage>
        <taxon>Eukaryota</taxon>
        <taxon>Viridiplantae</taxon>
        <taxon>Streptophyta</taxon>
        <taxon>Embryophyta</taxon>
        <taxon>Tracheophyta</taxon>
        <taxon>Spermatophyta</taxon>
        <taxon>Magnoliopsida</taxon>
        <taxon>eudicotyledons</taxon>
        <taxon>Gunneridae</taxon>
        <taxon>Pentapetalae</taxon>
        <taxon>rosids</taxon>
        <taxon>fabids</taxon>
        <taxon>Fabales</taxon>
        <taxon>Fabaceae</taxon>
        <taxon>Papilionoideae</taxon>
        <taxon>50 kb inversion clade</taxon>
        <taxon>dalbergioids sensu lato</taxon>
        <taxon>Dalbergieae</taxon>
        <taxon>Pterocarpus clade</taxon>
        <taxon>Arachis</taxon>
    </lineage>
</organism>
<feature type="active site" description="Charge relay system" evidence="11 12">
    <location>
        <position position="563"/>
    </location>
</feature>
<comment type="subcellular location">
    <subcellularLocation>
        <location evidence="2">Secreted</location>
        <location evidence="2">Extracellular space</location>
        <location evidence="2">Apoplast</location>
    </subcellularLocation>
</comment>
<feature type="active site" description="Charge relay system" evidence="11 12">
    <location>
        <position position="156"/>
    </location>
</feature>
<dbReference type="PRINTS" id="PR00723">
    <property type="entry name" value="SUBTILISIN"/>
</dbReference>
<evidence type="ECO:0000256" key="7">
    <source>
        <dbReference type="ARBA" id="ARBA00022729"/>
    </source>
</evidence>
<dbReference type="CDD" id="cd02120">
    <property type="entry name" value="PA_subtilisin_like"/>
    <property type="match status" value="1"/>
</dbReference>
<dbReference type="InterPro" id="IPR023828">
    <property type="entry name" value="Peptidase_S8_Ser-AS"/>
</dbReference>
<evidence type="ECO:0000256" key="6">
    <source>
        <dbReference type="ARBA" id="ARBA00022670"/>
    </source>
</evidence>
<dbReference type="Pfam" id="PF17766">
    <property type="entry name" value="fn3_6"/>
    <property type="match status" value="1"/>
</dbReference>
<dbReference type="SUPFAM" id="SSF52743">
    <property type="entry name" value="Subtilisin-like"/>
    <property type="match status" value="1"/>
</dbReference>
<dbReference type="FunFam" id="3.40.50.200:FF:000006">
    <property type="entry name" value="Subtilisin-like protease SBT1.5"/>
    <property type="match status" value="1"/>
</dbReference>
<dbReference type="Gene3D" id="3.50.30.30">
    <property type="match status" value="1"/>
</dbReference>
<dbReference type="GO" id="GO:0004252">
    <property type="term" value="F:serine-type endopeptidase activity"/>
    <property type="evidence" value="ECO:0007669"/>
    <property type="project" value="UniProtKB-UniRule"/>
</dbReference>
<feature type="domain" description="PA" evidence="15">
    <location>
        <begin position="412"/>
        <end position="477"/>
    </location>
</feature>
<accession>A0A6B9V6X4</accession>
<comment type="function">
    <text evidence="1">Required for arbuscular mycorrhiza (AM) development during AM symbiosis with AM fungi (e.g. Glomeromycota intraradices).</text>
</comment>
<keyword evidence="10" id="KW-0325">Glycoprotein</keyword>
<evidence type="ECO:0000256" key="1">
    <source>
        <dbReference type="ARBA" id="ARBA00002076"/>
    </source>
</evidence>
<feature type="active site" description="Charge relay system" evidence="11 12">
    <location>
        <position position="225"/>
    </location>
</feature>
<dbReference type="InterPro" id="IPR046450">
    <property type="entry name" value="PA_dom_sf"/>
</dbReference>
<keyword evidence="8 12" id="KW-0378">Hydrolase</keyword>
<proteinExistence type="inferred from homology"/>
<keyword evidence="9 12" id="KW-0720">Serine protease</keyword>
<dbReference type="Pfam" id="PF02225">
    <property type="entry name" value="PA"/>
    <property type="match status" value="1"/>
</dbReference>
<dbReference type="FunFam" id="3.30.70.80:FF:000002">
    <property type="entry name" value="Subtilisin-like protease SBT5.3"/>
    <property type="match status" value="1"/>
</dbReference>
<feature type="domain" description="Subtilisin-like protease fibronectin type-III" evidence="17">
    <location>
        <begin position="676"/>
        <end position="770"/>
    </location>
</feature>
<evidence type="ECO:0000256" key="12">
    <source>
        <dbReference type="PROSITE-ProRule" id="PRU01240"/>
    </source>
</evidence>
<dbReference type="GO" id="GO:0009610">
    <property type="term" value="P:response to symbiotic fungus"/>
    <property type="evidence" value="ECO:0007669"/>
    <property type="project" value="UniProtKB-ARBA"/>
</dbReference>
<evidence type="ECO:0000256" key="3">
    <source>
        <dbReference type="ARBA" id="ARBA00011073"/>
    </source>
</evidence>
<dbReference type="SUPFAM" id="SSF52025">
    <property type="entry name" value="PA domain"/>
    <property type="match status" value="1"/>
</dbReference>
<dbReference type="PROSITE" id="PS00138">
    <property type="entry name" value="SUBTILASE_SER"/>
    <property type="match status" value="1"/>
</dbReference>
<dbReference type="InterPro" id="IPR000209">
    <property type="entry name" value="Peptidase_S8/S53_dom"/>
</dbReference>